<gene>
    <name evidence="1" type="ORF">GCM10010967_11970</name>
</gene>
<keyword evidence="2" id="KW-1185">Reference proteome</keyword>
<dbReference type="Proteomes" id="UP000632339">
    <property type="component" value="Unassembled WGS sequence"/>
</dbReference>
<evidence type="ECO:0000313" key="2">
    <source>
        <dbReference type="Proteomes" id="UP000632339"/>
    </source>
</evidence>
<sequence>MKKTILIDLPIHVKKFFMVEYGGYKAKNGIDQIDVKKFSELGNMVTAVSRPIPWTQKIERPQGDGVVAITYYSHTLSHEVSNDRLAMIAKGMDHIFRRSLIAYVSALHDLLGGDYSPHVNSFLEIYGIQRDVDVEFETLRKIYRDRIDRVNRQRKKSYA</sequence>
<proteinExistence type="predicted"/>
<protein>
    <submittedName>
        <fullName evidence="1">Uncharacterized protein</fullName>
    </submittedName>
</protein>
<reference evidence="2" key="1">
    <citation type="journal article" date="2019" name="Int. J. Syst. Evol. Microbiol.">
        <title>The Global Catalogue of Microorganisms (GCM) 10K type strain sequencing project: providing services to taxonomists for standard genome sequencing and annotation.</title>
        <authorList>
            <consortium name="The Broad Institute Genomics Platform"/>
            <consortium name="The Broad Institute Genome Sequencing Center for Infectious Disease"/>
            <person name="Wu L."/>
            <person name="Ma J."/>
        </authorList>
    </citation>
    <scope>NUCLEOTIDE SEQUENCE [LARGE SCALE GENOMIC DNA]</scope>
    <source>
        <strain evidence="2">CGMCC 1.6375</strain>
    </source>
</reference>
<name>A0ABQ2HHC8_9BACT</name>
<evidence type="ECO:0000313" key="1">
    <source>
        <dbReference type="EMBL" id="GGM81824.1"/>
    </source>
</evidence>
<dbReference type="EMBL" id="BMLI01000001">
    <property type="protein sequence ID" value="GGM81824.1"/>
    <property type="molecule type" value="Genomic_DNA"/>
</dbReference>
<organism evidence="1 2">
    <name type="scientific">Dyadobacter beijingensis</name>
    <dbReference type="NCBI Taxonomy" id="365489"/>
    <lineage>
        <taxon>Bacteria</taxon>
        <taxon>Pseudomonadati</taxon>
        <taxon>Bacteroidota</taxon>
        <taxon>Cytophagia</taxon>
        <taxon>Cytophagales</taxon>
        <taxon>Spirosomataceae</taxon>
        <taxon>Dyadobacter</taxon>
    </lineage>
</organism>
<comment type="caution">
    <text evidence="1">The sequence shown here is derived from an EMBL/GenBank/DDBJ whole genome shotgun (WGS) entry which is preliminary data.</text>
</comment>
<accession>A0ABQ2HHC8</accession>
<dbReference type="RefSeq" id="WP_019942567.1">
    <property type="nucleotide sequence ID" value="NZ_BMLI01000001.1"/>
</dbReference>